<protein>
    <submittedName>
        <fullName evidence="1">Uncharacterized protein</fullName>
    </submittedName>
</protein>
<dbReference type="EMBL" id="CADCWL010000020">
    <property type="protein sequence ID" value="CAA9547352.1"/>
    <property type="molecule type" value="Genomic_DNA"/>
</dbReference>
<accession>A0A6J4UHC0</accession>
<proteinExistence type="predicted"/>
<gene>
    <name evidence="1" type="ORF">AVDCRST_MAG19-481</name>
</gene>
<dbReference type="AlphaFoldDB" id="A0A6J4UHC0"/>
<name>A0A6J4UHC0_9BACT</name>
<reference evidence="1" key="1">
    <citation type="submission" date="2020-02" db="EMBL/GenBank/DDBJ databases">
        <authorList>
            <person name="Meier V. D."/>
        </authorList>
    </citation>
    <scope>NUCLEOTIDE SEQUENCE</scope>
    <source>
        <strain evidence="1">AVDCRST_MAG19</strain>
    </source>
</reference>
<organism evidence="1">
    <name type="scientific">uncultured Thermomicrobiales bacterium</name>
    <dbReference type="NCBI Taxonomy" id="1645740"/>
    <lineage>
        <taxon>Bacteria</taxon>
        <taxon>Pseudomonadati</taxon>
        <taxon>Thermomicrobiota</taxon>
        <taxon>Thermomicrobia</taxon>
        <taxon>Thermomicrobiales</taxon>
        <taxon>environmental samples</taxon>
    </lineage>
</organism>
<sequence length="127" mass="13902">MVANVCEYHPCLNAYDLRREFALVTDNGLHRFALRFGITIRGNAEIAIPASLAEGERFLPRRIDDVRVLHDGRVAAVVVTSNQPLEAQGSLDDGFLQPTTFLFVADDVGYLVDDDVAPFTTNGAPTP</sequence>
<evidence type="ECO:0000313" key="1">
    <source>
        <dbReference type="EMBL" id="CAA9547352.1"/>
    </source>
</evidence>